<name>A0A0P1LKB4_9BACT</name>
<evidence type="ECO:0000313" key="6">
    <source>
        <dbReference type="Proteomes" id="UP000182200"/>
    </source>
</evidence>
<dbReference type="RefSeq" id="WP_075426435.1">
    <property type="nucleotide sequence ID" value="NZ_CZVI01000016.1"/>
</dbReference>
<keyword evidence="1" id="KW-0812">Transmembrane</keyword>
<protein>
    <recommendedName>
        <fullName evidence="2">CAAX prenyl protease 2/Lysostaphin resistance protein A-like domain-containing protein</fullName>
    </recommendedName>
</protein>
<dbReference type="PANTHER" id="PTHR43592:SF15">
    <property type="entry name" value="CAAX AMINO TERMINAL PROTEASE FAMILY PROTEIN"/>
    <property type="match status" value="1"/>
</dbReference>
<organism evidence="4 5">
    <name type="scientific">Candidatus Kryptonium thompsonii</name>
    <dbReference type="NCBI Taxonomy" id="1633631"/>
    <lineage>
        <taxon>Bacteria</taxon>
        <taxon>Pseudomonadati</taxon>
        <taxon>Candidatus Kryptoniota</taxon>
        <taxon>Candidatus Kryptonium</taxon>
    </lineage>
</organism>
<dbReference type="InterPro" id="IPR003675">
    <property type="entry name" value="Rce1/LyrA-like_dom"/>
</dbReference>
<feature type="transmembrane region" description="Helical" evidence="1">
    <location>
        <begin position="210"/>
        <end position="226"/>
    </location>
</feature>
<keyword evidence="1" id="KW-1133">Transmembrane helix</keyword>
<reference evidence="4" key="2">
    <citation type="submission" date="2015-11" db="EMBL/GenBank/DDBJ databases">
        <authorList>
            <person name="Zhang Y."/>
            <person name="Guo Z."/>
        </authorList>
    </citation>
    <scope>NUCLEOTIDE SEQUENCE [LARGE SCALE GENOMIC DNA]</scope>
    <source>
        <strain evidence="4">JGI-4</strain>
    </source>
</reference>
<accession>A0A0P1LZE7</accession>
<dbReference type="Pfam" id="PF02517">
    <property type="entry name" value="Rce1-like"/>
    <property type="match status" value="1"/>
</dbReference>
<dbReference type="GO" id="GO:0080120">
    <property type="term" value="P:CAAX-box protein maturation"/>
    <property type="evidence" value="ECO:0007669"/>
    <property type="project" value="UniProtKB-ARBA"/>
</dbReference>
<evidence type="ECO:0000259" key="2">
    <source>
        <dbReference type="Pfam" id="PF02517"/>
    </source>
</evidence>
<feature type="transmembrane region" description="Helical" evidence="1">
    <location>
        <begin position="188"/>
        <end position="204"/>
    </location>
</feature>
<feature type="transmembrane region" description="Helical" evidence="1">
    <location>
        <begin position="157"/>
        <end position="176"/>
    </location>
</feature>
<dbReference type="AlphaFoldDB" id="A0A0P1LKB4"/>
<feature type="transmembrane region" description="Helical" evidence="1">
    <location>
        <begin position="100"/>
        <end position="120"/>
    </location>
</feature>
<dbReference type="EMBL" id="FAOP01000005">
    <property type="protein sequence ID" value="CUU05744.1"/>
    <property type="molecule type" value="Genomic_DNA"/>
</dbReference>
<feature type="transmembrane region" description="Helical" evidence="1">
    <location>
        <begin position="59"/>
        <end position="79"/>
    </location>
</feature>
<reference evidence="5 6" key="1">
    <citation type="submission" date="2015-11" db="EMBL/GenBank/DDBJ databases">
        <authorList>
            <person name="Varghese N."/>
        </authorList>
    </citation>
    <scope>NUCLEOTIDE SEQUENCE [LARGE SCALE GENOMIC DNA]</scope>
    <source>
        <strain evidence="3 6">JGI-8</strain>
    </source>
</reference>
<accession>A0A0P1M2F9</accession>
<evidence type="ECO:0000256" key="1">
    <source>
        <dbReference type="SAM" id="Phobius"/>
    </source>
</evidence>
<evidence type="ECO:0000313" key="3">
    <source>
        <dbReference type="EMBL" id="CUS88894.1"/>
    </source>
</evidence>
<dbReference type="PANTHER" id="PTHR43592">
    <property type="entry name" value="CAAX AMINO TERMINAL PROTEASE"/>
    <property type="match status" value="1"/>
</dbReference>
<feature type="domain" description="CAAX prenyl protease 2/Lysostaphin resistance protein A-like" evidence="2">
    <location>
        <begin position="156"/>
        <end position="243"/>
    </location>
</feature>
<accession>A0A0P1MD86</accession>
<dbReference type="EMBL" id="CZVI01000016">
    <property type="protein sequence ID" value="CUS88894.1"/>
    <property type="molecule type" value="Genomic_DNA"/>
</dbReference>
<evidence type="ECO:0000313" key="4">
    <source>
        <dbReference type="EMBL" id="CUU05744.1"/>
    </source>
</evidence>
<accession>A0A0P1LHP5</accession>
<feature type="transmembrane region" description="Helical" evidence="1">
    <location>
        <begin position="264"/>
        <end position="283"/>
    </location>
</feature>
<proteinExistence type="predicted"/>
<accession>A0A0P1M722</accession>
<keyword evidence="1" id="KW-0472">Membrane</keyword>
<dbReference type="STRING" id="1633631.GCA_001442925_01333"/>
<accession>A0A0S4N3Y2</accession>
<dbReference type="GO" id="GO:0004175">
    <property type="term" value="F:endopeptidase activity"/>
    <property type="evidence" value="ECO:0007669"/>
    <property type="project" value="UniProtKB-ARBA"/>
</dbReference>
<dbReference type="Proteomes" id="UP000182200">
    <property type="component" value="Unassembled WGS sequence"/>
</dbReference>
<accession>A0A0P1LKB4</accession>
<accession>A0A0P1MQ61</accession>
<feature type="transmembrane region" description="Helical" evidence="1">
    <location>
        <begin position="231"/>
        <end position="252"/>
    </location>
</feature>
<dbReference type="Proteomes" id="UP000182011">
    <property type="component" value="Unassembled WGS sequence"/>
</dbReference>
<feature type="transmembrane region" description="Helical" evidence="1">
    <location>
        <begin position="21"/>
        <end position="39"/>
    </location>
</feature>
<keyword evidence="6" id="KW-1185">Reference proteome</keyword>
<sequence>MEQENFDQKIEKPQSSLKASPIAMTLIALGTVFILYQFFGASLTFLLFGGLNEANVQNFRLMTLISQFLFIFIPTLLFARWQEIGYKEIFKLKAPSLFELALTIIGTLALQNIAQIYLYVQDIIIPIEKLGPIFETMRKLMERTYSILISAKSPLEFAFVVLVVALTPAICEEFLFRGLVQYNLSKASNYKLGFIITGVIFAMYHTNPFNFIPLVALGVYFGYLVYKSGSIYLSIIAHFVNNFSAAYLYYAIGSEGIIPNNSLALFTTMFFSIAIFIASIYIFEILHVNKTQN</sequence>
<evidence type="ECO:0000313" key="5">
    <source>
        <dbReference type="Proteomes" id="UP000182011"/>
    </source>
</evidence>
<gene>
    <name evidence="4" type="ORF">JGI4_01338</name>
    <name evidence="3" type="ORF">JGI8_01255</name>
</gene>